<sequence>MFAKKKTSPDIISARPVDRVTSVLGPGISWKGDLRGKGGVRIEGALEGEVAVRGMVIVGETGKVTCEVLKAGTVIVAGLVSGQIIAEKLEIRATGRVYGDVVIQSISTDEGAFLRGTVTMEERVDLSDLPGESRDASEPGAEEFS</sequence>
<comment type="similarity">
    <text evidence="1">Belongs to the bactofilin family.</text>
</comment>
<dbReference type="RefSeq" id="WP_087861361.1">
    <property type="nucleotide sequence ID" value="NZ_LT859958.1"/>
</dbReference>
<dbReference type="Proteomes" id="UP000195514">
    <property type="component" value="Chromosome I"/>
</dbReference>
<dbReference type="EMBL" id="LT859958">
    <property type="protein sequence ID" value="SMX53425.1"/>
    <property type="molecule type" value="Genomic_DNA"/>
</dbReference>
<protein>
    <recommendedName>
        <fullName evidence="5">Cell shape determination protein CcmA</fullName>
    </recommendedName>
</protein>
<evidence type="ECO:0000256" key="2">
    <source>
        <dbReference type="SAM" id="MobiDB-lite"/>
    </source>
</evidence>
<evidence type="ECO:0000256" key="1">
    <source>
        <dbReference type="ARBA" id="ARBA00044755"/>
    </source>
</evidence>
<proteinExistence type="inferred from homology"/>
<dbReference type="Pfam" id="PF04519">
    <property type="entry name" value="Bactofilin"/>
    <property type="match status" value="1"/>
</dbReference>
<dbReference type="KEGG" id="abat:CFX1CAM_0359"/>
<organism evidence="3 4">
    <name type="scientific">Candidatus Brevifilum fermentans</name>
    <dbReference type="NCBI Taxonomy" id="1986204"/>
    <lineage>
        <taxon>Bacteria</taxon>
        <taxon>Bacillati</taxon>
        <taxon>Chloroflexota</taxon>
        <taxon>Anaerolineae</taxon>
        <taxon>Anaerolineales</taxon>
        <taxon>Anaerolineaceae</taxon>
        <taxon>Candidatus Brevifilum</taxon>
    </lineage>
</organism>
<dbReference type="AlphaFoldDB" id="A0A1Y6K164"/>
<accession>A0A1Y6K164</accession>
<feature type="region of interest" description="Disordered" evidence="2">
    <location>
        <begin position="124"/>
        <end position="145"/>
    </location>
</feature>
<reference evidence="4" key="1">
    <citation type="submission" date="2017-05" db="EMBL/GenBank/DDBJ databases">
        <authorList>
            <person name="Kirkegaard R."/>
            <person name="Mcilroy J S."/>
        </authorList>
    </citation>
    <scope>NUCLEOTIDE SEQUENCE [LARGE SCALE GENOMIC DNA]</scope>
</reference>
<dbReference type="PANTHER" id="PTHR35024">
    <property type="entry name" value="HYPOTHETICAL CYTOSOLIC PROTEIN"/>
    <property type="match status" value="1"/>
</dbReference>
<name>A0A1Y6K164_9CHLR</name>
<feature type="compositionally biased region" description="Basic and acidic residues" evidence="2">
    <location>
        <begin position="124"/>
        <end position="137"/>
    </location>
</feature>
<dbReference type="OrthoDB" id="9802488at2"/>
<dbReference type="InterPro" id="IPR007607">
    <property type="entry name" value="BacA/B"/>
</dbReference>
<evidence type="ECO:0000313" key="3">
    <source>
        <dbReference type="EMBL" id="SMX53425.1"/>
    </source>
</evidence>
<dbReference type="PANTHER" id="PTHR35024:SF4">
    <property type="entry name" value="POLYMER-FORMING CYTOSKELETAL PROTEIN"/>
    <property type="match status" value="1"/>
</dbReference>
<evidence type="ECO:0008006" key="5">
    <source>
        <dbReference type="Google" id="ProtNLM"/>
    </source>
</evidence>
<evidence type="ECO:0000313" key="4">
    <source>
        <dbReference type="Proteomes" id="UP000195514"/>
    </source>
</evidence>
<keyword evidence="4" id="KW-1185">Reference proteome</keyword>
<gene>
    <name evidence="3" type="ORF">CFX1CAM_0359</name>
</gene>